<organism evidence="2 3">
    <name type="scientific">Pseudanabaena catenata USMAC16</name>
    <dbReference type="NCBI Taxonomy" id="1855837"/>
    <lineage>
        <taxon>Bacteria</taxon>
        <taxon>Bacillati</taxon>
        <taxon>Cyanobacteriota</taxon>
        <taxon>Cyanophyceae</taxon>
        <taxon>Pseudanabaenales</taxon>
        <taxon>Pseudanabaenaceae</taxon>
        <taxon>Pseudanabaena</taxon>
    </lineage>
</organism>
<dbReference type="RefSeq" id="WP_040687080.1">
    <property type="nucleotide sequence ID" value="NZ_VBTY01000012.1"/>
</dbReference>
<evidence type="ECO:0000256" key="1">
    <source>
        <dbReference type="SAM" id="SignalP"/>
    </source>
</evidence>
<keyword evidence="3" id="KW-1185">Reference proteome</keyword>
<comment type="caution">
    <text evidence="2">The sequence shown here is derived from an EMBL/GenBank/DDBJ whole genome shotgun (WGS) entry which is preliminary data.</text>
</comment>
<feature type="signal peptide" evidence="1">
    <location>
        <begin position="1"/>
        <end position="26"/>
    </location>
</feature>
<name>A0A9X4M9G0_9CYAN</name>
<feature type="chain" id="PRO_5040828675" description="SH3b domain-containing protein" evidence="1">
    <location>
        <begin position="27"/>
        <end position="134"/>
    </location>
</feature>
<reference evidence="2" key="1">
    <citation type="submission" date="2019-05" db="EMBL/GenBank/DDBJ databases">
        <title>Whole genome sequencing of Pseudanabaena catenata USMAC16.</title>
        <authorList>
            <person name="Khan Z."/>
            <person name="Omar W.M."/>
            <person name="Convey P."/>
            <person name="Merican F."/>
            <person name="Najimudin N."/>
        </authorList>
    </citation>
    <scope>NUCLEOTIDE SEQUENCE</scope>
    <source>
        <strain evidence="2">USMAC16</strain>
    </source>
</reference>
<sequence length="134" mass="15047">MNTFFRALPYSMLLLAVLPVAMQAQTSDELGNYYKNETPVQSTRNSQNGSGSLWRVVVADGLNCRRAASLQSPVLRTYLRDALLEVEVYRGGSDEVLVNAVDENGKPWMPVRGKDFSDVCYVRANSRYIQPVLR</sequence>
<evidence type="ECO:0000313" key="3">
    <source>
        <dbReference type="Proteomes" id="UP001152872"/>
    </source>
</evidence>
<dbReference type="EMBL" id="VBTY01000012">
    <property type="protein sequence ID" value="MDG3493481.1"/>
    <property type="molecule type" value="Genomic_DNA"/>
</dbReference>
<protein>
    <recommendedName>
        <fullName evidence="4">SH3b domain-containing protein</fullName>
    </recommendedName>
</protein>
<dbReference type="AlphaFoldDB" id="A0A9X4M9G0"/>
<proteinExistence type="predicted"/>
<dbReference type="Proteomes" id="UP001152872">
    <property type="component" value="Unassembled WGS sequence"/>
</dbReference>
<accession>A0A9X4M9G0</accession>
<keyword evidence="1" id="KW-0732">Signal</keyword>
<gene>
    <name evidence="2" type="ORF">FEV09_02815</name>
</gene>
<evidence type="ECO:0008006" key="4">
    <source>
        <dbReference type="Google" id="ProtNLM"/>
    </source>
</evidence>
<evidence type="ECO:0000313" key="2">
    <source>
        <dbReference type="EMBL" id="MDG3493481.1"/>
    </source>
</evidence>